<protein>
    <submittedName>
        <fullName evidence="1">Uncharacterized protein</fullName>
    </submittedName>
</protein>
<dbReference type="Proteomes" id="UP001150603">
    <property type="component" value="Unassembled WGS sequence"/>
</dbReference>
<dbReference type="EMBL" id="JANBPW010001124">
    <property type="protein sequence ID" value="KAJ1946012.1"/>
    <property type="molecule type" value="Genomic_DNA"/>
</dbReference>
<keyword evidence="2" id="KW-1185">Reference proteome</keyword>
<comment type="caution">
    <text evidence="1">The sequence shown here is derived from an EMBL/GenBank/DDBJ whole genome shotgun (WGS) entry which is preliminary data.</text>
</comment>
<name>A0ACC1JCB4_9FUNG</name>
<reference evidence="1" key="1">
    <citation type="submission" date="2022-07" db="EMBL/GenBank/DDBJ databases">
        <title>Phylogenomic reconstructions and comparative analyses of Kickxellomycotina fungi.</title>
        <authorList>
            <person name="Reynolds N.K."/>
            <person name="Stajich J.E."/>
            <person name="Barry K."/>
            <person name="Grigoriev I.V."/>
            <person name="Crous P."/>
            <person name="Smith M.E."/>
        </authorList>
    </citation>
    <scope>NUCLEOTIDE SEQUENCE</scope>
    <source>
        <strain evidence="1">NRRL 5244</strain>
    </source>
</reference>
<accession>A0ACC1JCB4</accession>
<organism evidence="1 2">
    <name type="scientific">Linderina macrospora</name>
    <dbReference type="NCBI Taxonomy" id="4868"/>
    <lineage>
        <taxon>Eukaryota</taxon>
        <taxon>Fungi</taxon>
        <taxon>Fungi incertae sedis</taxon>
        <taxon>Zoopagomycota</taxon>
        <taxon>Kickxellomycotina</taxon>
        <taxon>Kickxellomycetes</taxon>
        <taxon>Kickxellales</taxon>
        <taxon>Kickxellaceae</taxon>
        <taxon>Linderina</taxon>
    </lineage>
</organism>
<gene>
    <name evidence="1" type="ORF">FBU59_002146</name>
</gene>
<sequence>METGIIPGNRNLDNVTPELEAYDHMVGGEILVLNPEFAHAVLSKDALDQYCLKMEKREQKSNRYWQDVLVGNHPFAQLKDAPPFTPEQESRVYMDPTARAKYDPVSKKYHF</sequence>
<evidence type="ECO:0000313" key="1">
    <source>
        <dbReference type="EMBL" id="KAJ1946012.1"/>
    </source>
</evidence>
<evidence type="ECO:0000313" key="2">
    <source>
        <dbReference type="Proteomes" id="UP001150603"/>
    </source>
</evidence>
<proteinExistence type="predicted"/>